<evidence type="ECO:0000313" key="1">
    <source>
        <dbReference type="EMBL" id="TNN54877.1"/>
    </source>
</evidence>
<accession>A0A4Z2GMU6</accession>
<sequence length="79" mass="8435">MAPPPAGSPSHRRHRSIGFFGKIRTETRPDVKRNEASSPDAHVARATEQGGLSCFKTIAGSSPCLPGPGDRIPITSWLL</sequence>
<dbReference type="EMBL" id="SRLO01000472">
    <property type="protein sequence ID" value="TNN54877.1"/>
    <property type="molecule type" value="Genomic_DNA"/>
</dbReference>
<dbReference type="Proteomes" id="UP000314294">
    <property type="component" value="Unassembled WGS sequence"/>
</dbReference>
<reference evidence="1 2" key="1">
    <citation type="submission" date="2019-03" db="EMBL/GenBank/DDBJ databases">
        <title>First draft genome of Liparis tanakae, snailfish: a comprehensive survey of snailfish specific genes.</title>
        <authorList>
            <person name="Kim W."/>
            <person name="Song I."/>
            <person name="Jeong J.-H."/>
            <person name="Kim D."/>
            <person name="Kim S."/>
            <person name="Ryu S."/>
            <person name="Song J.Y."/>
            <person name="Lee S.K."/>
        </authorList>
    </citation>
    <scope>NUCLEOTIDE SEQUENCE [LARGE SCALE GENOMIC DNA]</scope>
    <source>
        <tissue evidence="1">Muscle</tissue>
    </source>
</reference>
<dbReference type="AlphaFoldDB" id="A0A4Z2GMU6"/>
<evidence type="ECO:0000313" key="2">
    <source>
        <dbReference type="Proteomes" id="UP000314294"/>
    </source>
</evidence>
<organism evidence="1 2">
    <name type="scientific">Liparis tanakae</name>
    <name type="common">Tanaka's snailfish</name>
    <dbReference type="NCBI Taxonomy" id="230148"/>
    <lineage>
        <taxon>Eukaryota</taxon>
        <taxon>Metazoa</taxon>
        <taxon>Chordata</taxon>
        <taxon>Craniata</taxon>
        <taxon>Vertebrata</taxon>
        <taxon>Euteleostomi</taxon>
        <taxon>Actinopterygii</taxon>
        <taxon>Neopterygii</taxon>
        <taxon>Teleostei</taxon>
        <taxon>Neoteleostei</taxon>
        <taxon>Acanthomorphata</taxon>
        <taxon>Eupercaria</taxon>
        <taxon>Perciformes</taxon>
        <taxon>Cottioidei</taxon>
        <taxon>Cottales</taxon>
        <taxon>Liparidae</taxon>
        <taxon>Liparis</taxon>
    </lineage>
</organism>
<proteinExistence type="predicted"/>
<name>A0A4Z2GMU6_9TELE</name>
<comment type="caution">
    <text evidence="1">The sequence shown here is derived from an EMBL/GenBank/DDBJ whole genome shotgun (WGS) entry which is preliminary data.</text>
</comment>
<keyword evidence="2" id="KW-1185">Reference proteome</keyword>
<protein>
    <submittedName>
        <fullName evidence="1">Uncharacterized protein</fullName>
    </submittedName>
</protein>
<gene>
    <name evidence="1" type="ORF">EYF80_034907</name>
</gene>